<reference evidence="2 3" key="1">
    <citation type="submission" date="2022-09" db="EMBL/GenBank/DDBJ databases">
        <authorList>
            <person name="Palmer J.M."/>
        </authorList>
    </citation>
    <scope>NUCLEOTIDE SEQUENCE [LARGE SCALE GENOMIC DNA]</scope>
    <source>
        <strain evidence="2 3">DSM 7382</strain>
    </source>
</reference>
<evidence type="ECO:0000313" key="2">
    <source>
        <dbReference type="EMBL" id="KAK7692062.1"/>
    </source>
</evidence>
<proteinExistence type="predicted"/>
<dbReference type="PANTHER" id="PTHR11365">
    <property type="entry name" value="5-OXOPROLINASE RELATED"/>
    <property type="match status" value="1"/>
</dbReference>
<accession>A0AAW0GHB4</accession>
<dbReference type="EMBL" id="JASBNA010000005">
    <property type="protein sequence ID" value="KAK7692062.1"/>
    <property type="molecule type" value="Genomic_DNA"/>
</dbReference>
<keyword evidence="3" id="KW-1185">Reference proteome</keyword>
<organism evidence="2 3">
    <name type="scientific">Cerrena zonata</name>
    <dbReference type="NCBI Taxonomy" id="2478898"/>
    <lineage>
        <taxon>Eukaryota</taxon>
        <taxon>Fungi</taxon>
        <taxon>Dikarya</taxon>
        <taxon>Basidiomycota</taxon>
        <taxon>Agaricomycotina</taxon>
        <taxon>Agaricomycetes</taxon>
        <taxon>Polyporales</taxon>
        <taxon>Cerrenaceae</taxon>
        <taxon>Cerrena</taxon>
    </lineage>
</organism>
<feature type="domain" description="Hydantoinase B/oxoprolinase" evidence="1">
    <location>
        <begin position="12"/>
        <end position="566"/>
    </location>
</feature>
<comment type="caution">
    <text evidence="2">The sequence shown here is derived from an EMBL/GenBank/DDBJ whole genome shotgun (WGS) entry which is preliminary data.</text>
</comment>
<sequence length="601" mass="64727">MTNKQANSKGPDPILLTLFANRFMSVAEAMGRSLQQTSISTNIKERLDFSCALFAPDGDLVANAPFIPIHLGSMSFAVKYQMKLHDKNIKPGDVFMTNSPHAGGSHLPDITIISPVFDTQSNEIIFFTASRGHHADIGGILPGSMPPTSTSIFEEGAHIVSFKIVKEGVFDKDGLYDYMIDKPAQYPGSSGCRNIRDVESDLKAQIAANYKGVQLIQAIVDDYGLETVQEYMYHIRANAEMSVRNLLKDVVKRAGSNILTATDYLDDGSPINLRVEINEAEGSAELDFKGTGCEVRGNLNAPISVVHSAVIYCMRAMLDSDIPLNAGCLVPLTIKIPEGSLLSPSLTAAVCGGNVLTSQRIVDVVLKAFHACAASQGCTNNVTFGAGGKDKDGNNITGWGYYETVAGGSGAGPNWHGTSGVHTHITNTRIGDVEILERRYPVLIHQFGIREGSGGDGKWKGGDGVIREFEFTEPLQVSILSERRTRQPYGMEGGHSGALGRNTWIKQPRTKDGDLVDPSEQPLFPDITHLSNSNKARNINIGGKATVFMGKGDKLLVETPGAGAWGLSEEEARERVEDHSHVKAWAARGSLAERAAAQAGF</sequence>
<dbReference type="GO" id="GO:0006749">
    <property type="term" value="P:glutathione metabolic process"/>
    <property type="evidence" value="ECO:0007669"/>
    <property type="project" value="TreeGrafter"/>
</dbReference>
<dbReference type="AlphaFoldDB" id="A0AAW0GHB4"/>
<gene>
    <name evidence="2" type="ORF">QCA50_005467</name>
</gene>
<dbReference type="InterPro" id="IPR003692">
    <property type="entry name" value="Hydantoinase_B"/>
</dbReference>
<dbReference type="PANTHER" id="PTHR11365:SF2">
    <property type="entry name" value="5-OXOPROLINASE"/>
    <property type="match status" value="1"/>
</dbReference>
<dbReference type="Pfam" id="PF02538">
    <property type="entry name" value="Hydantoinase_B"/>
    <property type="match status" value="1"/>
</dbReference>
<evidence type="ECO:0000313" key="3">
    <source>
        <dbReference type="Proteomes" id="UP001385951"/>
    </source>
</evidence>
<dbReference type="Proteomes" id="UP001385951">
    <property type="component" value="Unassembled WGS sequence"/>
</dbReference>
<dbReference type="GO" id="GO:0005829">
    <property type="term" value="C:cytosol"/>
    <property type="evidence" value="ECO:0007669"/>
    <property type="project" value="TreeGrafter"/>
</dbReference>
<name>A0AAW0GHB4_9APHY</name>
<dbReference type="InterPro" id="IPR045079">
    <property type="entry name" value="Oxoprolinase-like"/>
</dbReference>
<evidence type="ECO:0000259" key="1">
    <source>
        <dbReference type="Pfam" id="PF02538"/>
    </source>
</evidence>
<protein>
    <recommendedName>
        <fullName evidence="1">Hydantoinase B/oxoprolinase domain-containing protein</fullName>
    </recommendedName>
</protein>
<dbReference type="GO" id="GO:0017168">
    <property type="term" value="F:5-oxoprolinase (ATP-hydrolyzing) activity"/>
    <property type="evidence" value="ECO:0007669"/>
    <property type="project" value="TreeGrafter"/>
</dbReference>